<keyword evidence="5 7" id="KW-1133">Transmembrane helix</keyword>
<keyword evidence="2" id="KW-0813">Transport</keyword>
<comment type="subcellular location">
    <subcellularLocation>
        <location evidence="1">Cell membrane</location>
        <topology evidence="1">Multi-pass membrane protein</topology>
    </subcellularLocation>
</comment>
<name>W7CKK3_9LIST</name>
<dbReference type="NCBIfam" id="TIGR00797">
    <property type="entry name" value="matE"/>
    <property type="match status" value="1"/>
</dbReference>
<evidence type="ECO:0000256" key="1">
    <source>
        <dbReference type="ARBA" id="ARBA00004651"/>
    </source>
</evidence>
<dbReference type="PIRSF" id="PIRSF006603">
    <property type="entry name" value="DinF"/>
    <property type="match status" value="1"/>
</dbReference>
<evidence type="ECO:0000256" key="2">
    <source>
        <dbReference type="ARBA" id="ARBA00022448"/>
    </source>
</evidence>
<organism evidence="8 9">
    <name type="scientific">Brochothrix campestris FSL F6-1037</name>
    <dbReference type="NCBI Taxonomy" id="1265861"/>
    <lineage>
        <taxon>Bacteria</taxon>
        <taxon>Bacillati</taxon>
        <taxon>Bacillota</taxon>
        <taxon>Bacilli</taxon>
        <taxon>Bacillales</taxon>
        <taxon>Listeriaceae</taxon>
        <taxon>Brochothrix</taxon>
    </lineage>
</organism>
<dbReference type="PANTHER" id="PTHR42925:SF1">
    <property type="entry name" value="VIRULENCE FACTOR MVIN"/>
    <property type="match status" value="1"/>
</dbReference>
<dbReference type="PANTHER" id="PTHR42925">
    <property type="entry name" value="MULTIDRUG AND TOXIN EFFLUX PROTEIN MATE FAMILY"/>
    <property type="match status" value="1"/>
</dbReference>
<feature type="transmembrane region" description="Helical" evidence="7">
    <location>
        <begin position="12"/>
        <end position="28"/>
    </location>
</feature>
<evidence type="ECO:0000256" key="7">
    <source>
        <dbReference type="SAM" id="Phobius"/>
    </source>
</evidence>
<feature type="transmembrane region" description="Helical" evidence="7">
    <location>
        <begin position="393"/>
        <end position="413"/>
    </location>
</feature>
<feature type="transmembrane region" description="Helical" evidence="7">
    <location>
        <begin position="323"/>
        <end position="344"/>
    </location>
</feature>
<keyword evidence="6 7" id="KW-0472">Membrane</keyword>
<dbReference type="AlphaFoldDB" id="W7CKK3"/>
<feature type="transmembrane region" description="Helical" evidence="7">
    <location>
        <begin position="364"/>
        <end position="381"/>
    </location>
</feature>
<dbReference type="OrthoDB" id="9806302at2"/>
<gene>
    <name evidence="8" type="ORF">BCAMP_05980</name>
</gene>
<dbReference type="STRING" id="1265861.BCAMP_05980"/>
<dbReference type="InterPro" id="IPR048279">
    <property type="entry name" value="MdtK-like"/>
</dbReference>
<dbReference type="InterPro" id="IPR047135">
    <property type="entry name" value="YsiQ"/>
</dbReference>
<feature type="transmembrane region" description="Helical" evidence="7">
    <location>
        <begin position="93"/>
        <end position="119"/>
    </location>
</feature>
<evidence type="ECO:0008006" key="10">
    <source>
        <dbReference type="Google" id="ProtNLM"/>
    </source>
</evidence>
<proteinExistence type="predicted"/>
<dbReference type="GO" id="GO:0015297">
    <property type="term" value="F:antiporter activity"/>
    <property type="evidence" value="ECO:0007669"/>
    <property type="project" value="InterPro"/>
</dbReference>
<dbReference type="InterPro" id="IPR002528">
    <property type="entry name" value="MATE_fam"/>
</dbReference>
<evidence type="ECO:0000256" key="4">
    <source>
        <dbReference type="ARBA" id="ARBA00022692"/>
    </source>
</evidence>
<dbReference type="CDD" id="cd13134">
    <property type="entry name" value="MATE_like_8"/>
    <property type="match status" value="1"/>
</dbReference>
<feature type="transmembrane region" description="Helical" evidence="7">
    <location>
        <begin position="58"/>
        <end position="81"/>
    </location>
</feature>
<keyword evidence="3" id="KW-1003">Cell membrane</keyword>
<evidence type="ECO:0000313" key="8">
    <source>
        <dbReference type="EMBL" id="EUJ39974.1"/>
    </source>
</evidence>
<feature type="transmembrane region" description="Helical" evidence="7">
    <location>
        <begin position="419"/>
        <end position="441"/>
    </location>
</feature>
<dbReference type="RefSeq" id="WP_084038592.1">
    <property type="nucleotide sequence ID" value="NZ_AODH01000022.1"/>
</dbReference>
<dbReference type="EMBL" id="AODH01000022">
    <property type="protein sequence ID" value="EUJ39974.1"/>
    <property type="molecule type" value="Genomic_DNA"/>
</dbReference>
<protein>
    <recommendedName>
        <fullName evidence="10">MATE efflux family protein</fullName>
    </recommendedName>
</protein>
<evidence type="ECO:0000313" key="9">
    <source>
        <dbReference type="Proteomes" id="UP000019243"/>
    </source>
</evidence>
<dbReference type="GO" id="GO:0005886">
    <property type="term" value="C:plasma membrane"/>
    <property type="evidence" value="ECO:0007669"/>
    <property type="project" value="UniProtKB-SubCell"/>
</dbReference>
<dbReference type="Pfam" id="PF01554">
    <property type="entry name" value="MatE"/>
    <property type="match status" value="2"/>
</dbReference>
<dbReference type="Proteomes" id="UP000019243">
    <property type="component" value="Unassembled WGS sequence"/>
</dbReference>
<reference evidence="8 9" key="1">
    <citation type="submission" date="2012-12" db="EMBL/GenBank/DDBJ databases">
        <title>Novel taxa of Listeriaceae from agricultural environments in the United States.</title>
        <authorList>
            <person name="den Bakker H.C."/>
            <person name="Allred A."/>
            <person name="Warchocki S."/>
            <person name="Wright E.M."/>
            <person name="Burrell A."/>
            <person name="Nightingale K.K."/>
            <person name="Kephart D."/>
            <person name="Wiedmann M."/>
        </authorList>
    </citation>
    <scope>NUCLEOTIDE SEQUENCE [LARGE SCALE GENOMIC DNA]</scope>
    <source>
        <strain evidence="8 9">FSL F6-1037</strain>
    </source>
</reference>
<evidence type="ECO:0000256" key="3">
    <source>
        <dbReference type="ARBA" id="ARBA00022475"/>
    </source>
</evidence>
<sequence length="454" mass="49691">MPKKIDFTGHLSYKLMTIALLMFAWPIFTEQFLRVLITNIDIFQLSFYSDDAATAAGVANQIIVLTIYIYGFVSVGLQILISQLLGARRHKEITDVITTGLILAALLGIILTLVFLFFSAHFLSWLGLSDHLIALGTPFLQWTGGASIVIAVQSAILPILRSHGFVKQAMYVPVVTSILNVIGNYLFLFGPFGIPVLGMAGVGIATALANFIGLLLALYLLNRHVGYRFTLKKARALTYKLSYAILRLGLPSSGESISYSGSQIIITSIIAVLGSTALTTKVYVSSITQFVILLPISIGQATQILIGHQVGARNPDQAYRQGWHGWLIGTGLSLFGSFLLYVFSAPLMSFFTSDPEVIALSKNLFLLGLVLETIRATNIILINSLNATGDVRFPFIVGLIIMWLVSLPFAYVLSVPLQIGLAGIWIAYIIDEGIRGGLMAYRWRSKVWALKRIL</sequence>
<feature type="transmembrane region" description="Helical" evidence="7">
    <location>
        <begin position="200"/>
        <end position="221"/>
    </location>
</feature>
<evidence type="ECO:0000256" key="6">
    <source>
        <dbReference type="ARBA" id="ARBA00023136"/>
    </source>
</evidence>
<feature type="transmembrane region" description="Helical" evidence="7">
    <location>
        <begin position="139"/>
        <end position="160"/>
    </location>
</feature>
<keyword evidence="9" id="KW-1185">Reference proteome</keyword>
<evidence type="ECO:0000256" key="5">
    <source>
        <dbReference type="ARBA" id="ARBA00022989"/>
    </source>
</evidence>
<feature type="transmembrane region" description="Helical" evidence="7">
    <location>
        <begin position="172"/>
        <end position="194"/>
    </location>
</feature>
<dbReference type="PATRIC" id="fig|1265861.3.peg.1183"/>
<comment type="caution">
    <text evidence="8">The sequence shown here is derived from an EMBL/GenBank/DDBJ whole genome shotgun (WGS) entry which is preliminary data.</text>
</comment>
<keyword evidence="4 7" id="KW-0812">Transmembrane</keyword>
<accession>W7CKK3</accession>
<dbReference type="GO" id="GO:0042910">
    <property type="term" value="F:xenobiotic transmembrane transporter activity"/>
    <property type="evidence" value="ECO:0007669"/>
    <property type="project" value="InterPro"/>
</dbReference>